<dbReference type="Gene3D" id="1.20.1740.10">
    <property type="entry name" value="Amino acid/polyamine transporter I"/>
    <property type="match status" value="1"/>
</dbReference>
<accession>A0A8H7R310</accession>
<dbReference type="GO" id="GO:0016020">
    <property type="term" value="C:membrane"/>
    <property type="evidence" value="ECO:0007669"/>
    <property type="project" value="UniProtKB-SubCell"/>
</dbReference>
<keyword evidence="5 6" id="KW-0472">Membrane</keyword>
<evidence type="ECO:0000256" key="2">
    <source>
        <dbReference type="ARBA" id="ARBA00022448"/>
    </source>
</evidence>
<dbReference type="PIRSF" id="PIRSF006060">
    <property type="entry name" value="AA_transporter"/>
    <property type="match status" value="1"/>
</dbReference>
<comment type="subcellular location">
    <subcellularLocation>
        <location evidence="1">Membrane</location>
        <topology evidence="1">Multi-pass membrane protein</topology>
    </subcellularLocation>
</comment>
<evidence type="ECO:0000256" key="5">
    <source>
        <dbReference type="ARBA" id="ARBA00023136"/>
    </source>
</evidence>
<feature type="transmembrane region" description="Helical" evidence="6">
    <location>
        <begin position="286"/>
        <end position="308"/>
    </location>
</feature>
<dbReference type="Pfam" id="PF13520">
    <property type="entry name" value="AA_permease_2"/>
    <property type="match status" value="1"/>
</dbReference>
<dbReference type="Proteomes" id="UP000603453">
    <property type="component" value="Unassembled WGS sequence"/>
</dbReference>
<evidence type="ECO:0000256" key="1">
    <source>
        <dbReference type="ARBA" id="ARBA00004141"/>
    </source>
</evidence>
<organism evidence="7 8">
    <name type="scientific">Mucor saturninus</name>
    <dbReference type="NCBI Taxonomy" id="64648"/>
    <lineage>
        <taxon>Eukaryota</taxon>
        <taxon>Fungi</taxon>
        <taxon>Fungi incertae sedis</taxon>
        <taxon>Mucoromycota</taxon>
        <taxon>Mucoromycotina</taxon>
        <taxon>Mucoromycetes</taxon>
        <taxon>Mucorales</taxon>
        <taxon>Mucorineae</taxon>
        <taxon>Mucoraceae</taxon>
        <taxon>Mucor</taxon>
    </lineage>
</organism>
<sequence>MTDEQKISINKKSDYGTLASNTKPLSSGIDPGQERLNQLGYKQELQRRLSTFATFGLAFSNIGILSNTSATFQTVLQRGGPVTMLLSWNIVAVFMMCIALSLAEICSLYPTSGGLYYWVYELLSRHPRGKSKAPIAAFITGWTYSLANVISIGATNVTVALSIGSILKLAFDIDVSKTYLMLITISITILHGYLNMRDMGGLAILNQWSVFWSCTGLLVIITALSALAPHRSASWVFTHYQNQTGFENPGYVLVLGMIGAAYSLFGCECAASVNEETKDADLSSPIAMVSSIAVSWVVGLAFLIVLLFSIRDIESVLNSTLHMPVAQLFYDAIGIWGTMGFLILIVVCQFCTGATTITVTSRQIYALARDHATPMSNQLKKINSHQLPGNAVWFTVAMTCMVILPFPLSEHLFETIVSATTITVHFSYGMML</sequence>
<dbReference type="InterPro" id="IPR004840">
    <property type="entry name" value="Amino_acid_permease_CS"/>
</dbReference>
<keyword evidence="2" id="KW-0813">Transport</keyword>
<feature type="transmembrane region" description="Helical" evidence="6">
    <location>
        <begin position="248"/>
        <end position="265"/>
    </location>
</feature>
<protein>
    <submittedName>
        <fullName evidence="7">Uncharacterized protein</fullName>
    </submittedName>
</protein>
<proteinExistence type="predicted"/>
<dbReference type="PANTHER" id="PTHR45649">
    <property type="entry name" value="AMINO-ACID PERMEASE BAT1"/>
    <property type="match status" value="1"/>
</dbReference>
<name>A0A8H7R310_9FUNG</name>
<feature type="transmembrane region" description="Helical" evidence="6">
    <location>
        <begin position="328"/>
        <end position="352"/>
    </location>
</feature>
<dbReference type="GO" id="GO:0006865">
    <property type="term" value="P:amino acid transport"/>
    <property type="evidence" value="ECO:0007669"/>
    <property type="project" value="InterPro"/>
</dbReference>
<evidence type="ECO:0000313" key="7">
    <source>
        <dbReference type="EMBL" id="KAG2202378.1"/>
    </source>
</evidence>
<dbReference type="PANTHER" id="PTHR45649:SF26">
    <property type="entry name" value="OS04G0435100 PROTEIN"/>
    <property type="match status" value="1"/>
</dbReference>
<feature type="transmembrane region" description="Helical" evidence="6">
    <location>
        <begin position="49"/>
        <end position="70"/>
    </location>
</feature>
<comment type="caution">
    <text evidence="7">The sequence shown here is derived from an EMBL/GenBank/DDBJ whole genome shotgun (WGS) entry which is preliminary data.</text>
</comment>
<feature type="transmembrane region" description="Helical" evidence="6">
    <location>
        <begin position="141"/>
        <end position="167"/>
    </location>
</feature>
<feature type="transmembrane region" description="Helical" evidence="6">
    <location>
        <begin position="179"/>
        <end position="196"/>
    </location>
</feature>
<feature type="transmembrane region" description="Helical" evidence="6">
    <location>
        <begin position="387"/>
        <end position="406"/>
    </location>
</feature>
<keyword evidence="8" id="KW-1185">Reference proteome</keyword>
<dbReference type="AlphaFoldDB" id="A0A8H7R310"/>
<keyword evidence="3 6" id="KW-0812">Transmembrane</keyword>
<evidence type="ECO:0000313" key="8">
    <source>
        <dbReference type="Proteomes" id="UP000603453"/>
    </source>
</evidence>
<keyword evidence="4 6" id="KW-1133">Transmembrane helix</keyword>
<evidence type="ECO:0000256" key="3">
    <source>
        <dbReference type="ARBA" id="ARBA00022692"/>
    </source>
</evidence>
<dbReference type="PROSITE" id="PS00218">
    <property type="entry name" value="AMINO_ACID_PERMEASE_1"/>
    <property type="match status" value="1"/>
</dbReference>
<feature type="transmembrane region" description="Helical" evidence="6">
    <location>
        <begin position="208"/>
        <end position="228"/>
    </location>
</feature>
<dbReference type="GO" id="GO:0022857">
    <property type="term" value="F:transmembrane transporter activity"/>
    <property type="evidence" value="ECO:0007669"/>
    <property type="project" value="InterPro"/>
</dbReference>
<dbReference type="InterPro" id="IPR002293">
    <property type="entry name" value="AA/rel_permease1"/>
</dbReference>
<reference evidence="7" key="1">
    <citation type="submission" date="2020-12" db="EMBL/GenBank/DDBJ databases">
        <title>Metabolic potential, ecology and presence of endohyphal bacteria is reflected in genomic diversity of Mucoromycotina.</title>
        <authorList>
            <person name="Muszewska A."/>
            <person name="Okrasinska A."/>
            <person name="Steczkiewicz K."/>
            <person name="Drgas O."/>
            <person name="Orlowska M."/>
            <person name="Perlinska-Lenart U."/>
            <person name="Aleksandrzak-Piekarczyk T."/>
            <person name="Szatraj K."/>
            <person name="Zielenkiewicz U."/>
            <person name="Pilsyk S."/>
            <person name="Malc E."/>
            <person name="Mieczkowski P."/>
            <person name="Kruszewska J.S."/>
            <person name="Biernat P."/>
            <person name="Pawlowska J."/>
        </authorList>
    </citation>
    <scope>NUCLEOTIDE SEQUENCE</scope>
    <source>
        <strain evidence="7">WA0000017839</strain>
    </source>
</reference>
<dbReference type="OrthoDB" id="10054429at2759"/>
<evidence type="ECO:0000256" key="6">
    <source>
        <dbReference type="SAM" id="Phobius"/>
    </source>
</evidence>
<dbReference type="EMBL" id="JAEPRD010000061">
    <property type="protein sequence ID" value="KAG2202378.1"/>
    <property type="molecule type" value="Genomic_DNA"/>
</dbReference>
<gene>
    <name evidence="7" type="ORF">INT47_008849</name>
</gene>
<feature type="transmembrane region" description="Helical" evidence="6">
    <location>
        <begin position="90"/>
        <end position="120"/>
    </location>
</feature>
<evidence type="ECO:0000256" key="4">
    <source>
        <dbReference type="ARBA" id="ARBA00022989"/>
    </source>
</evidence>